<dbReference type="Proteomes" id="UP001154282">
    <property type="component" value="Unassembled WGS sequence"/>
</dbReference>
<organism evidence="2 3">
    <name type="scientific">Linum tenue</name>
    <dbReference type="NCBI Taxonomy" id="586396"/>
    <lineage>
        <taxon>Eukaryota</taxon>
        <taxon>Viridiplantae</taxon>
        <taxon>Streptophyta</taxon>
        <taxon>Embryophyta</taxon>
        <taxon>Tracheophyta</taxon>
        <taxon>Spermatophyta</taxon>
        <taxon>Magnoliopsida</taxon>
        <taxon>eudicotyledons</taxon>
        <taxon>Gunneridae</taxon>
        <taxon>Pentapetalae</taxon>
        <taxon>rosids</taxon>
        <taxon>fabids</taxon>
        <taxon>Malpighiales</taxon>
        <taxon>Linaceae</taxon>
        <taxon>Linum</taxon>
    </lineage>
</organism>
<dbReference type="EMBL" id="CAMGYJ010000005">
    <property type="protein sequence ID" value="CAI0420997.1"/>
    <property type="molecule type" value="Genomic_DNA"/>
</dbReference>
<evidence type="ECO:0000313" key="2">
    <source>
        <dbReference type="EMBL" id="CAI0420997.1"/>
    </source>
</evidence>
<accession>A0AAV0KG45</accession>
<keyword evidence="3" id="KW-1185">Reference proteome</keyword>
<dbReference type="AlphaFoldDB" id="A0AAV0KG45"/>
<reference evidence="2" key="1">
    <citation type="submission" date="2022-08" db="EMBL/GenBank/DDBJ databases">
        <authorList>
            <person name="Gutierrez-Valencia J."/>
        </authorList>
    </citation>
    <scope>NUCLEOTIDE SEQUENCE</scope>
</reference>
<gene>
    <name evidence="2" type="ORF">LITE_LOCUS18583</name>
</gene>
<protein>
    <submittedName>
        <fullName evidence="2">Uncharacterized protein</fullName>
    </submittedName>
</protein>
<sequence>MRDRDRARVVPRCSPQGSDRAVGGGSVPEPDRGVGEVLLPVQGLLGDASGGGGRSGIDQGIRVPVLPQAVLRAVRRAVALWGGLRRVPAAGAGRAWQGRYHGDGDGQEQQVGKMPAVQILR</sequence>
<evidence type="ECO:0000313" key="3">
    <source>
        <dbReference type="Proteomes" id="UP001154282"/>
    </source>
</evidence>
<proteinExistence type="predicted"/>
<evidence type="ECO:0000256" key="1">
    <source>
        <dbReference type="SAM" id="MobiDB-lite"/>
    </source>
</evidence>
<feature type="region of interest" description="Disordered" evidence="1">
    <location>
        <begin position="1"/>
        <end position="33"/>
    </location>
</feature>
<comment type="caution">
    <text evidence="2">The sequence shown here is derived from an EMBL/GenBank/DDBJ whole genome shotgun (WGS) entry which is preliminary data.</text>
</comment>
<name>A0AAV0KG45_9ROSI</name>